<dbReference type="GO" id="GO:0005783">
    <property type="term" value="C:endoplasmic reticulum"/>
    <property type="evidence" value="ECO:0007669"/>
    <property type="project" value="TreeGrafter"/>
</dbReference>
<dbReference type="NCBIfam" id="TIGR00530">
    <property type="entry name" value="AGP_acyltrn"/>
    <property type="match status" value="1"/>
</dbReference>
<evidence type="ECO:0000256" key="5">
    <source>
        <dbReference type="RuleBase" id="RU361267"/>
    </source>
</evidence>
<protein>
    <recommendedName>
        <fullName evidence="5">1-acyl-sn-glycerol-3-phosphate acyltransferase</fullName>
        <ecNumber evidence="5">2.3.1.51</ecNumber>
    </recommendedName>
</protein>
<dbReference type="RefSeq" id="XP_028035829.1">
    <property type="nucleotide sequence ID" value="XM_028180028.1"/>
</dbReference>
<dbReference type="SMART" id="SM00563">
    <property type="entry name" value="PlsC"/>
    <property type="match status" value="1"/>
</dbReference>
<dbReference type="EC" id="2.3.1.51" evidence="5"/>
<accession>A0A6J2K6C6</accession>
<dbReference type="Pfam" id="PF01553">
    <property type="entry name" value="Acyltransferase"/>
    <property type="match status" value="1"/>
</dbReference>
<dbReference type="SUPFAM" id="SSF69593">
    <property type="entry name" value="Glycerol-3-phosphate (1)-acyltransferase"/>
    <property type="match status" value="1"/>
</dbReference>
<evidence type="ECO:0000259" key="7">
    <source>
        <dbReference type="SMART" id="SM00563"/>
    </source>
</evidence>
<feature type="transmembrane region" description="Helical" evidence="6">
    <location>
        <begin position="33"/>
        <end position="55"/>
    </location>
</feature>
<evidence type="ECO:0000256" key="3">
    <source>
        <dbReference type="ARBA" id="ARBA00022679"/>
    </source>
</evidence>
<organism evidence="8 9">
    <name type="scientific">Bombyx mandarina</name>
    <name type="common">Wild silk moth</name>
    <name type="synonym">Wild silkworm</name>
    <dbReference type="NCBI Taxonomy" id="7092"/>
    <lineage>
        <taxon>Eukaryota</taxon>
        <taxon>Metazoa</taxon>
        <taxon>Ecdysozoa</taxon>
        <taxon>Arthropoda</taxon>
        <taxon>Hexapoda</taxon>
        <taxon>Insecta</taxon>
        <taxon>Pterygota</taxon>
        <taxon>Neoptera</taxon>
        <taxon>Endopterygota</taxon>
        <taxon>Lepidoptera</taxon>
        <taxon>Glossata</taxon>
        <taxon>Ditrysia</taxon>
        <taxon>Bombycoidea</taxon>
        <taxon>Bombycidae</taxon>
        <taxon>Bombycinae</taxon>
        <taxon>Bombyx</taxon>
    </lineage>
</organism>
<dbReference type="GO" id="GO:0006654">
    <property type="term" value="P:phosphatidic acid biosynthetic process"/>
    <property type="evidence" value="ECO:0007669"/>
    <property type="project" value="TreeGrafter"/>
</dbReference>
<name>A0A6J2K6C6_BOMMA</name>
<keyword evidence="4 5" id="KW-0012">Acyltransferase</keyword>
<dbReference type="PANTHER" id="PTHR10434:SF11">
    <property type="entry name" value="1-ACYL-SN-GLYCEROL-3-PHOSPHATE ACYLTRANSFERASE"/>
    <property type="match status" value="1"/>
</dbReference>
<keyword evidence="3 5" id="KW-0808">Transferase</keyword>
<comment type="pathway">
    <text evidence="1">Phospholipid metabolism; CDP-diacylglycerol biosynthesis; CDP-diacylglycerol from sn-glycerol 3-phosphate: step 2/3.</text>
</comment>
<evidence type="ECO:0000256" key="2">
    <source>
        <dbReference type="ARBA" id="ARBA00008655"/>
    </source>
</evidence>
<dbReference type="PANTHER" id="PTHR10434">
    <property type="entry name" value="1-ACYL-SN-GLYCEROL-3-PHOSPHATE ACYLTRANSFERASE"/>
    <property type="match status" value="1"/>
</dbReference>
<comment type="domain">
    <text evidence="5">The HXXXXD motif is essential for acyltransferase activity and may constitute the binding site for the phosphate moiety of the glycerol-3-phosphate.</text>
</comment>
<dbReference type="InterPro" id="IPR002123">
    <property type="entry name" value="Plipid/glycerol_acylTrfase"/>
</dbReference>
<dbReference type="InterPro" id="IPR004552">
    <property type="entry name" value="AGP_acyltrans"/>
</dbReference>
<dbReference type="GO" id="GO:0003841">
    <property type="term" value="F:1-acylglycerol-3-phosphate O-acyltransferase activity"/>
    <property type="evidence" value="ECO:0007669"/>
    <property type="project" value="UniProtKB-UniRule"/>
</dbReference>
<dbReference type="OrthoDB" id="202234at2759"/>
<reference evidence="9" key="1">
    <citation type="submission" date="2025-08" db="UniProtKB">
        <authorList>
            <consortium name="RefSeq"/>
        </authorList>
    </citation>
    <scope>IDENTIFICATION</scope>
    <source>
        <tissue evidence="9">Silk gland</tissue>
    </source>
</reference>
<evidence type="ECO:0000256" key="6">
    <source>
        <dbReference type="SAM" id="Phobius"/>
    </source>
</evidence>
<evidence type="ECO:0000256" key="1">
    <source>
        <dbReference type="ARBA" id="ARBA00004728"/>
    </source>
</evidence>
<feature type="transmembrane region" description="Helical" evidence="6">
    <location>
        <begin position="194"/>
        <end position="216"/>
    </location>
</feature>
<keyword evidence="5" id="KW-0443">Lipid metabolism</keyword>
<comment type="similarity">
    <text evidence="2 5">Belongs to the 1-acyl-sn-glycerol-3-phosphate acyltransferase family.</text>
</comment>
<sequence length="282" mass="32856">MWHALFMSSILFTFAYLFKKITDREPNKIKYQFYFISFYVSCYMLALVMWPLFLFSPKNVRNCKWAAKILKHVTKIMNLKWELRNGEILAEERGAVVVSNHQYTLDVLGMFNIWDVADRISAIAKKELFYVWPFGLSAYLAGVVFIDRYDPKEAYKQLQVTSEVMTKNKTKIWIFPEGTRNKNFTKFLPFKKGAFNIAVSAQVPVIPVVYSPYYFINPKKHIFNKGHVIMQCLEPIPTKGLTMEDVPILIQKVYEKMTAAYKELSKEVLSDLPPDYAYSPVG</sequence>
<dbReference type="CDD" id="cd07989">
    <property type="entry name" value="LPLAT_AGPAT-like"/>
    <property type="match status" value="1"/>
</dbReference>
<keyword evidence="6" id="KW-1133">Transmembrane helix</keyword>
<dbReference type="Proteomes" id="UP000504629">
    <property type="component" value="Unplaced"/>
</dbReference>
<dbReference type="GeneID" id="114247159"/>
<feature type="transmembrane region" description="Helical" evidence="6">
    <location>
        <begin position="128"/>
        <end position="146"/>
    </location>
</feature>
<keyword evidence="5" id="KW-1208">Phospholipid metabolism</keyword>
<keyword evidence="6" id="KW-0812">Transmembrane</keyword>
<evidence type="ECO:0000313" key="8">
    <source>
        <dbReference type="Proteomes" id="UP000504629"/>
    </source>
</evidence>
<feature type="domain" description="Phospholipid/glycerol acyltransferase" evidence="7">
    <location>
        <begin position="95"/>
        <end position="213"/>
    </location>
</feature>
<keyword evidence="5" id="KW-0444">Lipid biosynthesis</keyword>
<proteinExistence type="inferred from homology"/>
<keyword evidence="5" id="KW-0594">Phospholipid biosynthesis</keyword>
<gene>
    <name evidence="9" type="primary">LOC114247159</name>
</gene>
<keyword evidence="8" id="KW-1185">Reference proteome</keyword>
<dbReference type="AlphaFoldDB" id="A0A6J2K6C6"/>
<keyword evidence="6" id="KW-0472">Membrane</keyword>
<evidence type="ECO:0000313" key="9">
    <source>
        <dbReference type="RefSeq" id="XP_028035829.1"/>
    </source>
</evidence>
<dbReference type="GO" id="GO:0016020">
    <property type="term" value="C:membrane"/>
    <property type="evidence" value="ECO:0007669"/>
    <property type="project" value="InterPro"/>
</dbReference>
<comment type="catalytic activity">
    <reaction evidence="5">
        <text>a 1-acyl-sn-glycero-3-phosphate + an acyl-CoA = a 1,2-diacyl-sn-glycero-3-phosphate + CoA</text>
        <dbReference type="Rhea" id="RHEA:19709"/>
        <dbReference type="ChEBI" id="CHEBI:57287"/>
        <dbReference type="ChEBI" id="CHEBI:57970"/>
        <dbReference type="ChEBI" id="CHEBI:58342"/>
        <dbReference type="ChEBI" id="CHEBI:58608"/>
        <dbReference type="EC" id="2.3.1.51"/>
    </reaction>
</comment>
<dbReference type="KEGG" id="bman:114247159"/>
<evidence type="ECO:0000256" key="4">
    <source>
        <dbReference type="ARBA" id="ARBA00023315"/>
    </source>
</evidence>